<evidence type="ECO:0000256" key="3">
    <source>
        <dbReference type="ARBA" id="ARBA00022692"/>
    </source>
</evidence>
<feature type="compositionally biased region" description="Low complexity" evidence="8">
    <location>
        <begin position="1010"/>
        <end position="1028"/>
    </location>
</feature>
<evidence type="ECO:0000256" key="7">
    <source>
        <dbReference type="SAM" id="Coils"/>
    </source>
</evidence>
<feature type="transmembrane region" description="Helical" evidence="9">
    <location>
        <begin position="163"/>
        <end position="192"/>
    </location>
</feature>
<gene>
    <name evidence="10" type="ORF">DGAL_LOCUS15029</name>
</gene>
<proteinExistence type="inferred from homology"/>
<keyword evidence="4 9" id="KW-1133">Transmembrane helix</keyword>
<keyword evidence="3 9" id="KW-0812">Transmembrane</keyword>
<feature type="transmembrane region" description="Helical" evidence="9">
    <location>
        <begin position="213"/>
        <end position="236"/>
    </location>
</feature>
<evidence type="ECO:0000313" key="10">
    <source>
        <dbReference type="EMBL" id="CAH0111384.1"/>
    </source>
</evidence>
<dbReference type="OrthoDB" id="6229420at2759"/>
<evidence type="ECO:0000256" key="1">
    <source>
        <dbReference type="ARBA" id="ARBA00004141"/>
    </source>
</evidence>
<evidence type="ECO:0008006" key="12">
    <source>
        <dbReference type="Google" id="ProtNLM"/>
    </source>
</evidence>
<dbReference type="AlphaFoldDB" id="A0A8J2RZI4"/>
<evidence type="ECO:0000256" key="5">
    <source>
        <dbReference type="ARBA" id="ARBA00023136"/>
    </source>
</evidence>
<dbReference type="InterPro" id="IPR008795">
    <property type="entry name" value="Prominin"/>
</dbReference>
<name>A0A8J2RZI4_9CRUS</name>
<evidence type="ECO:0000256" key="9">
    <source>
        <dbReference type="SAM" id="Phobius"/>
    </source>
</evidence>
<dbReference type="PANTHER" id="PTHR22730:SF1">
    <property type="entry name" value="PROMININ-LIKE PROTEIN"/>
    <property type="match status" value="1"/>
</dbReference>
<keyword evidence="7" id="KW-0175">Coiled coil</keyword>
<evidence type="ECO:0000313" key="11">
    <source>
        <dbReference type="Proteomes" id="UP000789390"/>
    </source>
</evidence>
<dbReference type="Pfam" id="PF05478">
    <property type="entry name" value="Prominin"/>
    <property type="match status" value="1"/>
</dbReference>
<dbReference type="Proteomes" id="UP000789390">
    <property type="component" value="Unassembled WGS sequence"/>
</dbReference>
<comment type="caution">
    <text evidence="10">The sequence shown here is derived from an EMBL/GenBank/DDBJ whole genome shotgun (WGS) entry which is preliminary data.</text>
</comment>
<sequence>MALSCPRLSLKKKLKSSLINLNDDEEDVMADAADCSVIGQSDPSSNRQTDGSSTADGSWWRTTPFASLPGLTTQQVLRSILPPDVIPYTPVSSPEETAGYIRDYVSTFKMQSRGMEHLHTYTNMFMALIMPKHLVPPGIQLSTEPEVMLEQAQSKWQVILKHYAGVVAVAAIGLLLAAIIPIAGVFVCCCRCAGRCGAKEEPFEKRGDKCQRVILGLFLGFLLLLVAFGIICAFVSNANTQDGINALPTALRHTTEDTATYFNHTRKEYVTLLTTNYRELEAAIAKALDDSGRLVTNELKHVSRAIAVDNLTAIVSNLAEIRQNLANIEQDTGLLQDKANQLQDGLLEVKRQLKQLLDRCASQPICASFRQQYDLDSLSVDLQFQELPDVQRIARNISQLITTGVESEVKRGRSALERISNDVQRAVGSTLPSFKQHLRSAGQSLERNSEDISILMGRGVEMARSESIQESINTLQGYIDHYGQYRFYIDIGMASLVLLITLCFAFGLLCGCCGKRPVDRYDDDFGTRATGASCLMAGVGLVFMTSFVLLVLTVVHFLVGVFSQNLSCDVLTRLGTGEQPQQRELYDFIDRNVPLTALNPHGVVKDDLVTVSNIVKECHQNKTLYQMLKLERVLNVSSLGDSSRRLNIESEVRRLTSNIRFNGVNLLSNEAKQQLRDFAASDLMRVNFTAYSILLEQNITSVNLQDMAAILNNTAVQVQQFEPNAANTLWDNAIFLSRLQKSELIPMKEAAQRLRKAAANLEERVRFNQSSLSEAIEMLIGQAESAQTFLENKGPEQLSKLAVEFAKECERLIDQYVQRVTDHVLFKVGKCWPLSQAYNTTSAVICQQIFWPFNGFWASVGWCSLLFLPCVVLAMVLASLYRKTDPYPGSIVEREYLYDAYADRDNIPLALNNRDRRGIAVPSNTRSGHAYGHVYGGAYEDDYSISQHQARTAGNGNRVGVNTSSTSASGGVTSSTAVVAPSERNGKTPGRFQDPAPRAWGDGSVPRYVASPTHTTAAAASATSPSAGTPGGGTPSAPSAADYERPPPYYYPGPADK</sequence>
<feature type="region of interest" description="Disordered" evidence="8">
    <location>
        <begin position="37"/>
        <end position="58"/>
    </location>
</feature>
<dbReference type="GO" id="GO:0016020">
    <property type="term" value="C:membrane"/>
    <property type="evidence" value="ECO:0007669"/>
    <property type="project" value="UniProtKB-SubCell"/>
</dbReference>
<evidence type="ECO:0000256" key="4">
    <source>
        <dbReference type="ARBA" id="ARBA00022989"/>
    </source>
</evidence>
<evidence type="ECO:0000256" key="8">
    <source>
        <dbReference type="SAM" id="MobiDB-lite"/>
    </source>
</evidence>
<evidence type="ECO:0000256" key="2">
    <source>
        <dbReference type="ARBA" id="ARBA00006058"/>
    </source>
</evidence>
<feature type="region of interest" description="Disordered" evidence="8">
    <location>
        <begin position="950"/>
        <end position="1057"/>
    </location>
</feature>
<feature type="coiled-coil region" evidence="7">
    <location>
        <begin position="311"/>
        <end position="359"/>
    </location>
</feature>
<keyword evidence="11" id="KW-1185">Reference proteome</keyword>
<feature type="transmembrane region" description="Helical" evidence="9">
    <location>
        <begin position="491"/>
        <end position="513"/>
    </location>
</feature>
<keyword evidence="5 9" id="KW-0472">Membrane</keyword>
<feature type="transmembrane region" description="Helical" evidence="9">
    <location>
        <begin position="534"/>
        <end position="559"/>
    </location>
</feature>
<accession>A0A8J2RZI4</accession>
<comment type="subcellular location">
    <subcellularLocation>
        <location evidence="1">Membrane</location>
        <topology evidence="1">Multi-pass membrane protein</topology>
    </subcellularLocation>
</comment>
<feature type="compositionally biased region" description="Polar residues" evidence="8">
    <location>
        <begin position="38"/>
        <end position="58"/>
    </location>
</feature>
<comment type="similarity">
    <text evidence="2">Belongs to the prominin family.</text>
</comment>
<feature type="compositionally biased region" description="Low complexity" evidence="8">
    <location>
        <begin position="959"/>
        <end position="980"/>
    </location>
</feature>
<dbReference type="EMBL" id="CAKKLH010000314">
    <property type="protein sequence ID" value="CAH0111384.1"/>
    <property type="molecule type" value="Genomic_DNA"/>
</dbReference>
<protein>
    <recommendedName>
        <fullName evidence="12">Prominin-like protein</fullName>
    </recommendedName>
</protein>
<reference evidence="10" key="1">
    <citation type="submission" date="2021-11" db="EMBL/GenBank/DDBJ databases">
        <authorList>
            <person name="Schell T."/>
        </authorList>
    </citation>
    <scope>NUCLEOTIDE SEQUENCE</scope>
    <source>
        <strain evidence="10">M5</strain>
    </source>
</reference>
<dbReference type="PANTHER" id="PTHR22730">
    <property type="entry name" value="PROMININ PROM PROTEIN"/>
    <property type="match status" value="1"/>
</dbReference>
<evidence type="ECO:0000256" key="6">
    <source>
        <dbReference type="ARBA" id="ARBA00023180"/>
    </source>
</evidence>
<feature type="transmembrane region" description="Helical" evidence="9">
    <location>
        <begin position="856"/>
        <end position="881"/>
    </location>
</feature>
<keyword evidence="6" id="KW-0325">Glycoprotein</keyword>
<organism evidence="10 11">
    <name type="scientific">Daphnia galeata</name>
    <dbReference type="NCBI Taxonomy" id="27404"/>
    <lineage>
        <taxon>Eukaryota</taxon>
        <taxon>Metazoa</taxon>
        <taxon>Ecdysozoa</taxon>
        <taxon>Arthropoda</taxon>
        <taxon>Crustacea</taxon>
        <taxon>Branchiopoda</taxon>
        <taxon>Diplostraca</taxon>
        <taxon>Cladocera</taxon>
        <taxon>Anomopoda</taxon>
        <taxon>Daphniidae</taxon>
        <taxon>Daphnia</taxon>
    </lineage>
</organism>